<evidence type="ECO:0000313" key="2">
    <source>
        <dbReference type="Proteomes" id="UP001454036"/>
    </source>
</evidence>
<accession>A0AAV3RYD8</accession>
<organism evidence="1 2">
    <name type="scientific">Lithospermum erythrorhizon</name>
    <name type="common">Purple gromwell</name>
    <name type="synonym">Lithospermum officinale var. erythrorhizon</name>
    <dbReference type="NCBI Taxonomy" id="34254"/>
    <lineage>
        <taxon>Eukaryota</taxon>
        <taxon>Viridiplantae</taxon>
        <taxon>Streptophyta</taxon>
        <taxon>Embryophyta</taxon>
        <taxon>Tracheophyta</taxon>
        <taxon>Spermatophyta</taxon>
        <taxon>Magnoliopsida</taxon>
        <taxon>eudicotyledons</taxon>
        <taxon>Gunneridae</taxon>
        <taxon>Pentapetalae</taxon>
        <taxon>asterids</taxon>
        <taxon>lamiids</taxon>
        <taxon>Boraginales</taxon>
        <taxon>Boraginaceae</taxon>
        <taxon>Boraginoideae</taxon>
        <taxon>Lithospermeae</taxon>
        <taxon>Lithospermum</taxon>
    </lineage>
</organism>
<evidence type="ECO:0000313" key="1">
    <source>
        <dbReference type="EMBL" id="GAA0185860.1"/>
    </source>
</evidence>
<name>A0AAV3RYD8_LITER</name>
<gene>
    <name evidence="1" type="ORF">LIER_33148</name>
</gene>
<keyword evidence="2" id="KW-1185">Reference proteome</keyword>
<comment type="caution">
    <text evidence="1">The sequence shown here is derived from an EMBL/GenBank/DDBJ whole genome shotgun (WGS) entry which is preliminary data.</text>
</comment>
<sequence>MFANSAGSTYVPGLDLRVYNRPISSEVAGIWIEDGCQGSGRTYERESIQPHLHHGTLIHCTMTPSRM</sequence>
<proteinExistence type="predicted"/>
<dbReference type="EMBL" id="BAABME010013142">
    <property type="protein sequence ID" value="GAA0185860.1"/>
    <property type="molecule type" value="Genomic_DNA"/>
</dbReference>
<reference evidence="1 2" key="1">
    <citation type="submission" date="2024-01" db="EMBL/GenBank/DDBJ databases">
        <title>The complete chloroplast genome sequence of Lithospermum erythrorhizon: insights into the phylogenetic relationship among Boraginaceae species and the maternal lineages of purple gromwells.</title>
        <authorList>
            <person name="Okada T."/>
            <person name="Watanabe K."/>
        </authorList>
    </citation>
    <scope>NUCLEOTIDE SEQUENCE [LARGE SCALE GENOMIC DNA]</scope>
</reference>
<dbReference type="Proteomes" id="UP001454036">
    <property type="component" value="Unassembled WGS sequence"/>
</dbReference>
<protein>
    <submittedName>
        <fullName evidence="1">Uncharacterized protein</fullName>
    </submittedName>
</protein>
<dbReference type="AlphaFoldDB" id="A0AAV3RYD8"/>